<evidence type="ECO:0000313" key="3">
    <source>
        <dbReference type="Proteomes" id="UP001243330"/>
    </source>
</evidence>
<evidence type="ECO:0000313" key="2">
    <source>
        <dbReference type="EMBL" id="KAK1837479.1"/>
    </source>
</evidence>
<dbReference type="AlphaFoldDB" id="A0AAD9E4R3"/>
<dbReference type="EMBL" id="JAQOWY010001230">
    <property type="protein sequence ID" value="KAK1837479.1"/>
    <property type="molecule type" value="Genomic_DNA"/>
</dbReference>
<gene>
    <name evidence="2" type="ORF">CCHR01_19899</name>
</gene>
<proteinExistence type="predicted"/>
<evidence type="ECO:0000256" key="1">
    <source>
        <dbReference type="SAM" id="MobiDB-lite"/>
    </source>
</evidence>
<keyword evidence="3" id="KW-1185">Reference proteome</keyword>
<protein>
    <submittedName>
        <fullName evidence="2">Uncharacterized protein</fullName>
    </submittedName>
</protein>
<comment type="caution">
    <text evidence="2">The sequence shown here is derived from an EMBL/GenBank/DDBJ whole genome shotgun (WGS) entry which is preliminary data.</text>
</comment>
<feature type="compositionally biased region" description="Basic and acidic residues" evidence="1">
    <location>
        <begin position="347"/>
        <end position="356"/>
    </location>
</feature>
<dbReference type="Proteomes" id="UP001243330">
    <property type="component" value="Unassembled WGS sequence"/>
</dbReference>
<sequence>MTQLQQQIKACRQEEDTACERQTEIEKAYEAAVQHRRKVSAFPNTQNMLDFIYGVPPASSNSPTPVPSPSAESSVGLRGHAVGHADDLALNHKERTPYRPASPASIPASPAKRPTKCLPVTPGNRLCNVTPAIDSIKKTVDFNGLYDNGNATYKHRIIKYDKEWFILRCDEHKIHFPYRAVTAAGSHLKGYAHNGSSAALPAVIEAFGVRVTGCDQDKAELNNETFKRALDEGYQVLRSAKRHSAPENMPTADDGDAIEEIVVAYPHRSSSLAGVHYTSFGSSHSSALLNDAADPHLEVNGVTDASENDTFGHKARRDDDARNAFTVATDGTNPSVIVVSHQQCKSSDNDPGRKETWNAINKNTQSPASTTSGQTPSVETVHTQADGSSGLNQESNAVSLGQWWQIVA</sequence>
<feature type="compositionally biased region" description="Polar residues" evidence="1">
    <location>
        <begin position="358"/>
        <end position="394"/>
    </location>
</feature>
<feature type="region of interest" description="Disordered" evidence="1">
    <location>
        <begin position="343"/>
        <end position="394"/>
    </location>
</feature>
<reference evidence="2" key="1">
    <citation type="submission" date="2023-01" db="EMBL/GenBank/DDBJ databases">
        <title>Colletotrichum chrysophilum M932 genome sequence.</title>
        <authorList>
            <person name="Baroncelli R."/>
        </authorList>
    </citation>
    <scope>NUCLEOTIDE SEQUENCE</scope>
    <source>
        <strain evidence="2">M932</strain>
    </source>
</reference>
<name>A0AAD9E4R3_9PEZI</name>
<organism evidence="2 3">
    <name type="scientific">Colletotrichum chrysophilum</name>
    <dbReference type="NCBI Taxonomy" id="1836956"/>
    <lineage>
        <taxon>Eukaryota</taxon>
        <taxon>Fungi</taxon>
        <taxon>Dikarya</taxon>
        <taxon>Ascomycota</taxon>
        <taxon>Pezizomycotina</taxon>
        <taxon>Sordariomycetes</taxon>
        <taxon>Hypocreomycetidae</taxon>
        <taxon>Glomerellales</taxon>
        <taxon>Glomerellaceae</taxon>
        <taxon>Colletotrichum</taxon>
        <taxon>Colletotrichum gloeosporioides species complex</taxon>
    </lineage>
</organism>
<accession>A0AAD9E4R3</accession>